<name>A0A5Y3B4P5_SALER</name>
<reference evidence="1 2" key="1">
    <citation type="submission" date="2018-12" db="EMBL/GenBank/DDBJ databases">
        <authorList>
            <consortium name="Pathogen Informatics"/>
        </authorList>
    </citation>
    <scope>NUCLEOTIDE SEQUENCE [LARGE SCALE GENOMIC DNA]</scope>
    <source>
        <strain evidence="1 2">NCTC5773</strain>
    </source>
</reference>
<sequence length="36" mass="3614">MLESIINLLSSGAIDSHTPQTAVAAVLCAALVGLFS</sequence>
<dbReference type="NCBIfam" id="NF033841">
    <property type="entry name" value="small_YshB"/>
    <property type="match status" value="1"/>
</dbReference>
<dbReference type="EMBL" id="LR134141">
    <property type="protein sequence ID" value="VEA07858.1"/>
    <property type="molecule type" value="Genomic_DNA"/>
</dbReference>
<dbReference type="AlphaFoldDB" id="A0A5Y3B4P5"/>
<evidence type="ECO:0000313" key="1">
    <source>
        <dbReference type="EMBL" id="VEA07858.1"/>
    </source>
</evidence>
<organism evidence="1 2">
    <name type="scientific">Salmonella enterica subsp. salamae</name>
    <dbReference type="NCBI Taxonomy" id="59202"/>
    <lineage>
        <taxon>Bacteria</taxon>
        <taxon>Pseudomonadati</taxon>
        <taxon>Pseudomonadota</taxon>
        <taxon>Gammaproteobacteria</taxon>
        <taxon>Enterobacterales</taxon>
        <taxon>Enterobacteriaceae</taxon>
        <taxon>Salmonella</taxon>
    </lineage>
</organism>
<dbReference type="InterPro" id="IPR047812">
    <property type="entry name" value="YshB"/>
</dbReference>
<gene>
    <name evidence="1" type="primary">yshB</name>
    <name evidence="1" type="ORF">NCTC5773_04980</name>
</gene>
<protein>
    <submittedName>
        <fullName evidence="1">Uncharacterized protein</fullName>
    </submittedName>
</protein>
<accession>A0A5Y3B4P5</accession>
<dbReference type="Proteomes" id="UP000267858">
    <property type="component" value="Chromosome"/>
</dbReference>
<evidence type="ECO:0000313" key="2">
    <source>
        <dbReference type="Proteomes" id="UP000267858"/>
    </source>
</evidence>
<dbReference type="RefSeq" id="WP_150363856.1">
    <property type="nucleotide sequence ID" value="NZ_DACWUI010000017.1"/>
</dbReference>
<proteinExistence type="predicted"/>